<dbReference type="AlphaFoldDB" id="A0A377WND5"/>
<name>A0A377WND5_KLEPN</name>
<sequence>MFSYIMLGTNDLPRAIKFYDPLMALLGHVKAGRNEQGASWGTFNGNHTCGLCVGVPFDQQPAGVGNGTMVALNARSVAHIAELHALALQLGGRDEGGPGHRPQYGDGFHSATSAIPTAISWRLFTMRLQIEWLQRRWLLQAEKRESGRPTSPSLFTEG</sequence>
<dbReference type="InterPro" id="IPR029068">
    <property type="entry name" value="Glyas_Bleomycin-R_OHBP_Dase"/>
</dbReference>
<dbReference type="EMBL" id="UGLC01000002">
    <property type="protein sequence ID" value="STT54851.1"/>
    <property type="molecule type" value="Genomic_DNA"/>
</dbReference>
<dbReference type="PANTHER" id="PTHR35006">
    <property type="entry name" value="GLYOXALASE FAMILY PROTEIN (AFU_ORTHOLOGUE AFUA_5G14830)"/>
    <property type="match status" value="1"/>
</dbReference>
<protein>
    <submittedName>
        <fullName evidence="1">Lactoylglutathione lyase</fullName>
    </submittedName>
</protein>
<organism evidence="1 2">
    <name type="scientific">Klebsiella pneumoniae</name>
    <dbReference type="NCBI Taxonomy" id="573"/>
    <lineage>
        <taxon>Bacteria</taxon>
        <taxon>Pseudomonadati</taxon>
        <taxon>Pseudomonadota</taxon>
        <taxon>Gammaproteobacteria</taxon>
        <taxon>Enterobacterales</taxon>
        <taxon>Enterobacteriaceae</taxon>
        <taxon>Klebsiella/Raoultella group</taxon>
        <taxon>Klebsiella</taxon>
        <taxon>Klebsiella pneumoniae complex</taxon>
    </lineage>
</organism>
<dbReference type="Proteomes" id="UP000254799">
    <property type="component" value="Unassembled WGS sequence"/>
</dbReference>
<gene>
    <name evidence="1" type="ORF">NCTC8849_03446</name>
</gene>
<reference evidence="1 2" key="1">
    <citation type="submission" date="2018-06" db="EMBL/GenBank/DDBJ databases">
        <authorList>
            <consortium name="Pathogen Informatics"/>
            <person name="Doyle S."/>
        </authorList>
    </citation>
    <scope>NUCLEOTIDE SEQUENCE [LARGE SCALE GENOMIC DNA]</scope>
    <source>
        <strain evidence="1 2">NCTC8849</strain>
    </source>
</reference>
<evidence type="ECO:0000313" key="1">
    <source>
        <dbReference type="EMBL" id="STT54851.1"/>
    </source>
</evidence>
<dbReference type="PANTHER" id="PTHR35006:SF2">
    <property type="entry name" value="GLYOXALASE FAMILY PROTEIN (AFU_ORTHOLOGUE AFUA_5G14830)"/>
    <property type="match status" value="1"/>
</dbReference>
<evidence type="ECO:0000313" key="2">
    <source>
        <dbReference type="Proteomes" id="UP000254799"/>
    </source>
</evidence>
<dbReference type="Gene3D" id="3.10.180.10">
    <property type="entry name" value="2,3-Dihydroxybiphenyl 1,2-Dioxygenase, domain 1"/>
    <property type="match status" value="1"/>
</dbReference>
<dbReference type="SUPFAM" id="SSF54593">
    <property type="entry name" value="Glyoxalase/Bleomycin resistance protein/Dihydroxybiphenyl dioxygenase"/>
    <property type="match status" value="1"/>
</dbReference>
<accession>A0A377WND5</accession>
<proteinExistence type="predicted"/>
<keyword evidence="1" id="KW-0456">Lyase</keyword>
<dbReference type="CDD" id="cd07262">
    <property type="entry name" value="VOC_like"/>
    <property type="match status" value="1"/>
</dbReference>
<dbReference type="GO" id="GO:0016829">
    <property type="term" value="F:lyase activity"/>
    <property type="evidence" value="ECO:0007669"/>
    <property type="project" value="UniProtKB-KW"/>
</dbReference>